<evidence type="ECO:0000256" key="1">
    <source>
        <dbReference type="SAM" id="MobiDB-lite"/>
    </source>
</evidence>
<reference evidence="2 3" key="1">
    <citation type="submission" date="2023-05" db="EMBL/GenBank/DDBJ databases">
        <title>B98-5 Cell Line De Novo Hybrid Assembly: An Optical Mapping Approach.</title>
        <authorList>
            <person name="Kananen K."/>
            <person name="Auerbach J.A."/>
            <person name="Kautto E."/>
            <person name="Blachly J.S."/>
        </authorList>
    </citation>
    <scope>NUCLEOTIDE SEQUENCE [LARGE SCALE GENOMIC DNA]</scope>
    <source>
        <strain evidence="2">B95-8</strain>
        <tissue evidence="2">Cell line</tissue>
    </source>
</reference>
<organism evidence="2 3">
    <name type="scientific">Saguinus oedipus</name>
    <name type="common">Cotton-top tamarin</name>
    <name type="synonym">Oedipomidas oedipus</name>
    <dbReference type="NCBI Taxonomy" id="9490"/>
    <lineage>
        <taxon>Eukaryota</taxon>
        <taxon>Metazoa</taxon>
        <taxon>Chordata</taxon>
        <taxon>Craniata</taxon>
        <taxon>Vertebrata</taxon>
        <taxon>Euteleostomi</taxon>
        <taxon>Mammalia</taxon>
        <taxon>Eutheria</taxon>
        <taxon>Euarchontoglires</taxon>
        <taxon>Primates</taxon>
        <taxon>Haplorrhini</taxon>
        <taxon>Platyrrhini</taxon>
        <taxon>Cebidae</taxon>
        <taxon>Callitrichinae</taxon>
        <taxon>Saguinus</taxon>
    </lineage>
</organism>
<evidence type="ECO:0000313" key="2">
    <source>
        <dbReference type="EMBL" id="KAK2121734.1"/>
    </source>
</evidence>
<dbReference type="Proteomes" id="UP001266305">
    <property type="component" value="Unassembled WGS sequence"/>
</dbReference>
<name>A0ABQ9WL90_SAGOE</name>
<protein>
    <submittedName>
        <fullName evidence="2">Uncharacterized protein</fullName>
    </submittedName>
</protein>
<comment type="caution">
    <text evidence="2">The sequence shown here is derived from an EMBL/GenBank/DDBJ whole genome shotgun (WGS) entry which is preliminary data.</text>
</comment>
<gene>
    <name evidence="2" type="ORF">P7K49_003120</name>
</gene>
<sequence length="154" mass="17035">MYRARASSDYSETEPEAKPTAFSYLGYGPDPGSSFPVVSKINDRQNQMVLQSGHSQSSPLRYGEDMGSDEKEGMSRLGFGNGELVQLGPLLSQGASDPRTPIIPTDVPRLYPVTARVREKLFLRLSQRCSNTAHNKSAGFQKHFVHNLTCQKND</sequence>
<keyword evidence="3" id="KW-1185">Reference proteome</keyword>
<feature type="compositionally biased region" description="Basic and acidic residues" evidence="1">
    <location>
        <begin position="62"/>
        <end position="74"/>
    </location>
</feature>
<feature type="region of interest" description="Disordered" evidence="1">
    <location>
        <begin position="1"/>
        <end position="25"/>
    </location>
</feature>
<dbReference type="EMBL" id="JASSZA010000001">
    <property type="protein sequence ID" value="KAK2121734.1"/>
    <property type="molecule type" value="Genomic_DNA"/>
</dbReference>
<feature type="compositionally biased region" description="Polar residues" evidence="1">
    <location>
        <begin position="49"/>
        <end position="59"/>
    </location>
</feature>
<accession>A0ABQ9WL90</accession>
<proteinExistence type="predicted"/>
<feature type="region of interest" description="Disordered" evidence="1">
    <location>
        <begin position="49"/>
        <end position="79"/>
    </location>
</feature>
<evidence type="ECO:0000313" key="3">
    <source>
        <dbReference type="Proteomes" id="UP001266305"/>
    </source>
</evidence>